<dbReference type="EMBL" id="AWFG01000084">
    <property type="protein sequence ID" value="KCZ54128.1"/>
    <property type="molecule type" value="Genomic_DNA"/>
</dbReference>
<evidence type="ECO:0000313" key="3">
    <source>
        <dbReference type="Proteomes" id="UP000027190"/>
    </source>
</evidence>
<dbReference type="AlphaFoldDB" id="A0A062U8R1"/>
<dbReference type="Proteomes" id="UP000027190">
    <property type="component" value="Unassembled WGS sequence"/>
</dbReference>
<keyword evidence="3" id="KW-1185">Reference proteome</keyword>
<name>A0A062U8R1_9PROT</name>
<protein>
    <submittedName>
        <fullName evidence="2">Uncharacterized protein</fullName>
    </submittedName>
</protein>
<comment type="caution">
    <text evidence="2">The sequence shown here is derived from an EMBL/GenBank/DDBJ whole genome shotgun (WGS) entry which is preliminary data.</text>
</comment>
<accession>A0A062U8R1</accession>
<gene>
    <name evidence="2" type="ORF">HY30_19180</name>
</gene>
<evidence type="ECO:0000313" key="2">
    <source>
        <dbReference type="EMBL" id="KCZ54128.1"/>
    </source>
</evidence>
<feature type="region of interest" description="Disordered" evidence="1">
    <location>
        <begin position="1"/>
        <end position="29"/>
    </location>
</feature>
<feature type="compositionally biased region" description="Basic and acidic residues" evidence="1">
    <location>
        <begin position="18"/>
        <end position="29"/>
    </location>
</feature>
<reference evidence="2 3" key="1">
    <citation type="journal article" date="2014" name="Antonie Van Leeuwenhoek">
        <title>Hyphomonas beringensis sp. nov. and Hyphomonas chukchiensis sp. nov., isolated from surface seawater of the Bering Sea and Chukchi Sea.</title>
        <authorList>
            <person name="Li C."/>
            <person name="Lai Q."/>
            <person name="Li G."/>
            <person name="Dong C."/>
            <person name="Wang J."/>
            <person name="Liao Y."/>
            <person name="Shao Z."/>
        </authorList>
    </citation>
    <scope>NUCLEOTIDE SEQUENCE [LARGE SCALE GENOMIC DNA]</scope>
    <source>
        <strain evidence="2 3">BH-BN04-4</strain>
    </source>
</reference>
<evidence type="ECO:0000256" key="1">
    <source>
        <dbReference type="SAM" id="MobiDB-lite"/>
    </source>
</evidence>
<sequence length="29" mass="3311">MSKLVPTLKDPVDEDGPEDRRPLRDAVNF</sequence>
<proteinExistence type="predicted"/>
<organism evidence="2 3">
    <name type="scientific">Hyphomonas chukchiensis</name>
    <dbReference type="NCBI Taxonomy" id="1280947"/>
    <lineage>
        <taxon>Bacteria</taxon>
        <taxon>Pseudomonadati</taxon>
        <taxon>Pseudomonadota</taxon>
        <taxon>Alphaproteobacteria</taxon>
        <taxon>Hyphomonadales</taxon>
        <taxon>Hyphomonadaceae</taxon>
        <taxon>Hyphomonas</taxon>
    </lineage>
</organism>